<evidence type="ECO:0000313" key="2">
    <source>
        <dbReference type="Proteomes" id="UP000789366"/>
    </source>
</evidence>
<evidence type="ECO:0000313" key="1">
    <source>
        <dbReference type="EMBL" id="CAG8750139.1"/>
    </source>
</evidence>
<dbReference type="Proteomes" id="UP000789366">
    <property type="component" value="Unassembled WGS sequence"/>
</dbReference>
<protein>
    <submittedName>
        <fullName evidence="1">355_t:CDS:1</fullName>
    </submittedName>
</protein>
<name>A0ACA9QFZ0_9GLOM</name>
<organism evidence="1 2">
    <name type="scientific">Cetraspora pellucida</name>
    <dbReference type="NCBI Taxonomy" id="1433469"/>
    <lineage>
        <taxon>Eukaryota</taxon>
        <taxon>Fungi</taxon>
        <taxon>Fungi incertae sedis</taxon>
        <taxon>Mucoromycota</taxon>
        <taxon>Glomeromycotina</taxon>
        <taxon>Glomeromycetes</taxon>
        <taxon>Diversisporales</taxon>
        <taxon>Gigasporaceae</taxon>
        <taxon>Cetraspora</taxon>
    </lineage>
</organism>
<gene>
    <name evidence="1" type="ORF">SPELUC_LOCUS14421</name>
</gene>
<sequence>PDNYDFYVQEVIYHFDDRWKYYDISTRYRIPCKSVMLKTPPQPISIYK</sequence>
<accession>A0ACA9QFZ0</accession>
<reference evidence="1" key="1">
    <citation type="submission" date="2021-06" db="EMBL/GenBank/DDBJ databases">
        <authorList>
            <person name="Kallberg Y."/>
            <person name="Tangrot J."/>
            <person name="Rosling A."/>
        </authorList>
    </citation>
    <scope>NUCLEOTIDE SEQUENCE</scope>
    <source>
        <strain evidence="1">28 12/20/2015</strain>
    </source>
</reference>
<feature type="non-terminal residue" evidence="1">
    <location>
        <position position="1"/>
    </location>
</feature>
<feature type="non-terminal residue" evidence="1">
    <location>
        <position position="48"/>
    </location>
</feature>
<comment type="caution">
    <text evidence="1">The sequence shown here is derived from an EMBL/GenBank/DDBJ whole genome shotgun (WGS) entry which is preliminary data.</text>
</comment>
<proteinExistence type="predicted"/>
<keyword evidence="2" id="KW-1185">Reference proteome</keyword>
<dbReference type="EMBL" id="CAJVPW010042386">
    <property type="protein sequence ID" value="CAG8750139.1"/>
    <property type="molecule type" value="Genomic_DNA"/>
</dbReference>